<protein>
    <recommendedName>
        <fullName evidence="1">Glycosyl transferase family 1 domain-containing protein</fullName>
    </recommendedName>
</protein>
<dbReference type="Pfam" id="PF00534">
    <property type="entry name" value="Glycos_transf_1"/>
    <property type="match status" value="1"/>
</dbReference>
<evidence type="ECO:0000259" key="1">
    <source>
        <dbReference type="Pfam" id="PF00534"/>
    </source>
</evidence>
<proteinExistence type="predicted"/>
<feature type="domain" description="Glycosyl transferase family 1" evidence="1">
    <location>
        <begin position="173"/>
        <end position="328"/>
    </location>
</feature>
<accession>A0ABQ1ZDZ6</accession>
<organism evidence="2 3">
    <name type="scientific">Dyadobacter endophyticus</name>
    <dbReference type="NCBI Taxonomy" id="1749036"/>
    <lineage>
        <taxon>Bacteria</taxon>
        <taxon>Pseudomonadati</taxon>
        <taxon>Bacteroidota</taxon>
        <taxon>Cytophagia</taxon>
        <taxon>Cytophagales</taxon>
        <taxon>Spirosomataceae</taxon>
        <taxon>Dyadobacter</taxon>
    </lineage>
</organism>
<keyword evidence="3" id="KW-1185">Reference proteome</keyword>
<gene>
    <name evidence="2" type="ORF">GCM10007423_64380</name>
</gene>
<reference evidence="3" key="1">
    <citation type="journal article" date="2019" name="Int. J. Syst. Evol. Microbiol.">
        <title>The Global Catalogue of Microorganisms (GCM) 10K type strain sequencing project: providing services to taxonomists for standard genome sequencing and annotation.</title>
        <authorList>
            <consortium name="The Broad Institute Genomics Platform"/>
            <consortium name="The Broad Institute Genome Sequencing Center for Infectious Disease"/>
            <person name="Wu L."/>
            <person name="Ma J."/>
        </authorList>
    </citation>
    <scope>NUCLEOTIDE SEQUENCE [LARGE SCALE GENOMIC DNA]</scope>
    <source>
        <strain evidence="3">CGMCC 1.15288</strain>
    </source>
</reference>
<comment type="caution">
    <text evidence="2">The sequence shown here is derived from an EMBL/GenBank/DDBJ whole genome shotgun (WGS) entry which is preliminary data.</text>
</comment>
<dbReference type="CDD" id="cd03801">
    <property type="entry name" value="GT4_PimA-like"/>
    <property type="match status" value="1"/>
</dbReference>
<dbReference type="PANTHER" id="PTHR12526">
    <property type="entry name" value="GLYCOSYLTRANSFERASE"/>
    <property type="match status" value="1"/>
</dbReference>
<dbReference type="Proteomes" id="UP000600214">
    <property type="component" value="Unassembled WGS sequence"/>
</dbReference>
<name>A0ABQ1ZDZ6_9BACT</name>
<evidence type="ECO:0000313" key="3">
    <source>
        <dbReference type="Proteomes" id="UP000600214"/>
    </source>
</evidence>
<sequence>MQSSNVEYTLISGNTAEKEIKLISESYRNQPLNEGGLRWKLLKNIWLLNKKFLWQSGLVSEILKGDYDSFIFLGSPYFLSTWVGVILAKIKGKKVYYWMHGVYKDNPGLVDYIKLFGFYKIADGFFLYGNRSASILKKYKVREDKDIHVIYNSLAYEENLLLRQNLEHSDILDFRHKEFKDANTPIVVFIGRLNDVKRLDLLIQAQDILKKKHGKPFFNSIIIGDGQEASNLKQLAETLGLSDNIVFKGAIYDEATNAELLMHSDLCVTPGEIGLTAVHSLAYGTPTFSHDNLNIQMPEVESIRPGFNGDLFKHNDVASLAESIEKWLMLHPVKTTAIMSDCYQVIDQYYNPKFQAKIFNEVLSKI</sequence>
<dbReference type="EMBL" id="BMIA01000010">
    <property type="protein sequence ID" value="GGH56124.1"/>
    <property type="molecule type" value="Genomic_DNA"/>
</dbReference>
<evidence type="ECO:0000313" key="2">
    <source>
        <dbReference type="EMBL" id="GGH56124.1"/>
    </source>
</evidence>
<dbReference type="SUPFAM" id="SSF53756">
    <property type="entry name" value="UDP-Glycosyltransferase/glycogen phosphorylase"/>
    <property type="match status" value="1"/>
</dbReference>
<dbReference type="InterPro" id="IPR001296">
    <property type="entry name" value="Glyco_trans_1"/>
</dbReference>
<dbReference type="Gene3D" id="3.40.50.2000">
    <property type="entry name" value="Glycogen Phosphorylase B"/>
    <property type="match status" value="2"/>
</dbReference>